<dbReference type="AlphaFoldDB" id="A0A6M4M9V4"/>
<dbReference type="EMBL" id="CP052766">
    <property type="protein sequence ID" value="QJR79961.1"/>
    <property type="molecule type" value="Genomic_DNA"/>
</dbReference>
<reference evidence="1 2" key="2">
    <citation type="submission" date="2020-04" db="EMBL/GenBank/DDBJ databases">
        <title>Complete genome sequence of Alteromonas pelagimontana 5.12T.</title>
        <authorList>
            <person name="Sinha R.K."/>
            <person name="Krishnan K.P."/>
            <person name="Kurian J.P."/>
        </authorList>
    </citation>
    <scope>NUCLEOTIDE SEQUENCE [LARGE SCALE GENOMIC DNA]</scope>
    <source>
        <strain evidence="1 2">5.12</strain>
    </source>
</reference>
<dbReference type="Pfam" id="PF02452">
    <property type="entry name" value="PemK_toxin"/>
    <property type="match status" value="1"/>
</dbReference>
<dbReference type="InterPro" id="IPR003477">
    <property type="entry name" value="PemK-like"/>
</dbReference>
<organism evidence="1 2">
    <name type="scientific">Alteromonas pelagimontana</name>
    <dbReference type="NCBI Taxonomy" id="1858656"/>
    <lineage>
        <taxon>Bacteria</taxon>
        <taxon>Pseudomonadati</taxon>
        <taxon>Pseudomonadota</taxon>
        <taxon>Gammaproteobacteria</taxon>
        <taxon>Alteromonadales</taxon>
        <taxon>Alteromonadaceae</taxon>
        <taxon>Alteromonas/Salinimonas group</taxon>
        <taxon>Alteromonas</taxon>
    </lineage>
</organism>
<reference evidence="2" key="1">
    <citation type="submission" date="2014-12" db="EMBL/GenBank/DDBJ databases">
        <title>Complete genome sequence of a multi-drug resistant Klebsiella pneumoniae.</title>
        <authorList>
            <person name="Hua X."/>
            <person name="Chen Q."/>
            <person name="Li X."/>
            <person name="Feng Y."/>
            <person name="Ruan Z."/>
            <person name="Yu Y."/>
        </authorList>
    </citation>
    <scope>NUCLEOTIDE SEQUENCE [LARGE SCALE GENOMIC DNA]</scope>
    <source>
        <strain evidence="2">5.12</strain>
    </source>
</reference>
<name>A0A6M4M9V4_9ALTE</name>
<keyword evidence="2" id="KW-1185">Reference proteome</keyword>
<sequence>MQRGNLVATLYIPARGDIVITDFDTPAAHEQACKRPALILPPAPFTNQIQLRYSS</sequence>
<evidence type="ECO:0000313" key="2">
    <source>
        <dbReference type="Proteomes" id="UP000219285"/>
    </source>
</evidence>
<dbReference type="Gene3D" id="2.30.30.110">
    <property type="match status" value="1"/>
</dbReference>
<evidence type="ECO:0008006" key="3">
    <source>
        <dbReference type="Google" id="ProtNLM"/>
    </source>
</evidence>
<dbReference type="Proteomes" id="UP000219285">
    <property type="component" value="Chromosome"/>
</dbReference>
<protein>
    <recommendedName>
        <fullName evidence="3">Type II toxin-antitoxin system PemK/MazF family toxin</fullName>
    </recommendedName>
</protein>
<dbReference type="KEGG" id="apel:CA267_003765"/>
<dbReference type="SUPFAM" id="SSF50118">
    <property type="entry name" value="Cell growth inhibitor/plasmid maintenance toxic component"/>
    <property type="match status" value="1"/>
</dbReference>
<accession>A0A6M4M9V4</accession>
<evidence type="ECO:0000313" key="1">
    <source>
        <dbReference type="EMBL" id="QJR79961.1"/>
    </source>
</evidence>
<dbReference type="GO" id="GO:0003677">
    <property type="term" value="F:DNA binding"/>
    <property type="evidence" value="ECO:0007669"/>
    <property type="project" value="InterPro"/>
</dbReference>
<gene>
    <name evidence="1" type="ORF">CA267_003765</name>
</gene>
<dbReference type="InterPro" id="IPR011067">
    <property type="entry name" value="Plasmid_toxin/cell-grow_inhib"/>
</dbReference>
<proteinExistence type="predicted"/>